<keyword evidence="2 5" id="KW-0349">Heme</keyword>
<feature type="signal peptide" evidence="6">
    <location>
        <begin position="1"/>
        <end position="19"/>
    </location>
</feature>
<evidence type="ECO:0000256" key="3">
    <source>
        <dbReference type="ARBA" id="ARBA00022723"/>
    </source>
</evidence>
<dbReference type="EMBL" id="RJUK01000003">
    <property type="protein sequence ID" value="ROQ18100.1"/>
    <property type="molecule type" value="Genomic_DNA"/>
</dbReference>
<reference evidence="7 8" key="1">
    <citation type="submission" date="2018-11" db="EMBL/GenBank/DDBJ databases">
        <title>Genomic Encyclopedia of Type Strains, Phase IV (KMG-IV): sequencing the most valuable type-strain genomes for metagenomic binning, comparative biology and taxonomic classification.</title>
        <authorList>
            <person name="Goeker M."/>
        </authorList>
    </citation>
    <scope>NUCLEOTIDE SEQUENCE [LARGE SCALE GENOMIC DNA]</scope>
    <source>
        <strain evidence="7 8">DSM 16974</strain>
    </source>
</reference>
<keyword evidence="6" id="KW-0732">Signal</keyword>
<dbReference type="GO" id="GO:0019825">
    <property type="term" value="F:oxygen binding"/>
    <property type="evidence" value="ECO:0007669"/>
    <property type="project" value="InterPro"/>
</dbReference>
<accession>A0A3N1NUC9</accession>
<evidence type="ECO:0000256" key="4">
    <source>
        <dbReference type="ARBA" id="ARBA00023004"/>
    </source>
</evidence>
<dbReference type="InterPro" id="IPR001486">
    <property type="entry name" value="Hemoglobin_trunc"/>
</dbReference>
<evidence type="ECO:0000256" key="6">
    <source>
        <dbReference type="SAM" id="SignalP"/>
    </source>
</evidence>
<comment type="caution">
    <text evidence="7">The sequence shown here is derived from an EMBL/GenBank/DDBJ whole genome shotgun (WGS) entry which is preliminary data.</text>
</comment>
<dbReference type="InterPro" id="IPR009050">
    <property type="entry name" value="Globin-like_sf"/>
</dbReference>
<dbReference type="OrthoDB" id="9795814at2"/>
<keyword evidence="8" id="KW-1185">Reference proteome</keyword>
<evidence type="ECO:0000256" key="5">
    <source>
        <dbReference type="PIRSR" id="PIRSR601486-1"/>
    </source>
</evidence>
<feature type="binding site" description="distal binding residue" evidence="5">
    <location>
        <position position="90"/>
    </location>
    <ligand>
        <name>heme</name>
        <dbReference type="ChEBI" id="CHEBI:30413"/>
    </ligand>
    <ligandPart>
        <name>Fe</name>
        <dbReference type="ChEBI" id="CHEBI:18248"/>
    </ligandPart>
</feature>
<dbReference type="Pfam" id="PF01152">
    <property type="entry name" value="Bac_globin"/>
    <property type="match status" value="1"/>
</dbReference>
<evidence type="ECO:0000256" key="2">
    <source>
        <dbReference type="ARBA" id="ARBA00022617"/>
    </source>
</evidence>
<protein>
    <submittedName>
        <fullName evidence="7">Hemoglobin</fullName>
    </submittedName>
</protein>
<sequence length="138" mass="15247">MRVSLLALVLFLSACTSTGGDRTLYQALGGAEGVDAIVYDLIVRIADDERVVDRFHNVDINRFKSGLETYICSVSNGPCEYTGDSMQVVHAGHQYTDTEFNTIVELLIEAMEAQGVATPTQNRLLARLAQDYEDVVYH</sequence>
<dbReference type="SUPFAM" id="SSF46458">
    <property type="entry name" value="Globin-like"/>
    <property type="match status" value="1"/>
</dbReference>
<evidence type="ECO:0000313" key="8">
    <source>
        <dbReference type="Proteomes" id="UP000273643"/>
    </source>
</evidence>
<dbReference type="AlphaFoldDB" id="A0A3N1NUC9"/>
<organism evidence="7 8">
    <name type="scientific">Marinimicrobium koreense</name>
    <dbReference type="NCBI Taxonomy" id="306545"/>
    <lineage>
        <taxon>Bacteria</taxon>
        <taxon>Pseudomonadati</taxon>
        <taxon>Pseudomonadota</taxon>
        <taxon>Gammaproteobacteria</taxon>
        <taxon>Cellvibrionales</taxon>
        <taxon>Cellvibrionaceae</taxon>
        <taxon>Marinimicrobium</taxon>
    </lineage>
</organism>
<dbReference type="CDD" id="cd00454">
    <property type="entry name" value="TrHb1_N"/>
    <property type="match status" value="1"/>
</dbReference>
<proteinExistence type="predicted"/>
<evidence type="ECO:0000313" key="7">
    <source>
        <dbReference type="EMBL" id="ROQ18100.1"/>
    </source>
</evidence>
<dbReference type="PROSITE" id="PS51257">
    <property type="entry name" value="PROKAR_LIPOPROTEIN"/>
    <property type="match status" value="1"/>
</dbReference>
<dbReference type="Proteomes" id="UP000273643">
    <property type="component" value="Unassembled WGS sequence"/>
</dbReference>
<dbReference type="Gene3D" id="1.10.490.10">
    <property type="entry name" value="Globins"/>
    <property type="match status" value="1"/>
</dbReference>
<dbReference type="GO" id="GO:0020037">
    <property type="term" value="F:heme binding"/>
    <property type="evidence" value="ECO:0007669"/>
    <property type="project" value="InterPro"/>
</dbReference>
<evidence type="ECO:0000256" key="1">
    <source>
        <dbReference type="ARBA" id="ARBA00022448"/>
    </source>
</evidence>
<name>A0A3N1NUC9_9GAMM</name>
<gene>
    <name evidence="7" type="ORF">EDC38_3074</name>
</gene>
<dbReference type="GO" id="GO:0046872">
    <property type="term" value="F:metal ion binding"/>
    <property type="evidence" value="ECO:0007669"/>
    <property type="project" value="UniProtKB-KW"/>
</dbReference>
<keyword evidence="3 5" id="KW-0479">Metal-binding</keyword>
<feature type="chain" id="PRO_5018150530" evidence="6">
    <location>
        <begin position="20"/>
        <end position="138"/>
    </location>
</feature>
<keyword evidence="1" id="KW-0813">Transport</keyword>
<keyword evidence="4 5" id="KW-0408">Iron</keyword>
<dbReference type="InterPro" id="IPR012292">
    <property type="entry name" value="Globin/Proto"/>
</dbReference>